<evidence type="ECO:0000256" key="1">
    <source>
        <dbReference type="SAM" id="Phobius"/>
    </source>
</evidence>
<proteinExistence type="predicted"/>
<keyword evidence="1" id="KW-0812">Transmembrane</keyword>
<dbReference type="STRING" id="1122155.SAMN02745158_01340"/>
<keyword evidence="1" id="KW-1133">Transmembrane helix</keyword>
<feature type="transmembrane region" description="Helical" evidence="1">
    <location>
        <begin position="76"/>
        <end position="96"/>
    </location>
</feature>
<dbReference type="RefSeq" id="WP_072850159.1">
    <property type="nucleotide sequence ID" value="NZ_FQVI01000004.1"/>
</dbReference>
<evidence type="ECO:0008006" key="4">
    <source>
        <dbReference type="Google" id="ProtNLM"/>
    </source>
</evidence>
<evidence type="ECO:0000313" key="3">
    <source>
        <dbReference type="Proteomes" id="UP000184245"/>
    </source>
</evidence>
<reference evidence="2 3" key="1">
    <citation type="submission" date="2016-11" db="EMBL/GenBank/DDBJ databases">
        <authorList>
            <person name="Jaros S."/>
            <person name="Januszkiewicz K."/>
            <person name="Wedrychowicz H."/>
        </authorList>
    </citation>
    <scope>NUCLEOTIDE SEQUENCE [LARGE SCALE GENOMIC DNA]</scope>
    <source>
        <strain evidence="2 3">DSM 17459</strain>
    </source>
</reference>
<keyword evidence="1" id="KW-0472">Membrane</keyword>
<dbReference type="Proteomes" id="UP000184245">
    <property type="component" value="Unassembled WGS sequence"/>
</dbReference>
<gene>
    <name evidence="2" type="ORF">SAMN02745158_01340</name>
</gene>
<name>A0A1M4VQL8_9CLOT</name>
<accession>A0A1M4VQL8</accession>
<feature type="transmembrane region" description="Helical" evidence="1">
    <location>
        <begin position="52"/>
        <end position="70"/>
    </location>
</feature>
<feature type="transmembrane region" description="Helical" evidence="1">
    <location>
        <begin position="6"/>
        <end position="31"/>
    </location>
</feature>
<evidence type="ECO:0000313" key="2">
    <source>
        <dbReference type="EMBL" id="SHE71102.1"/>
    </source>
</evidence>
<dbReference type="OrthoDB" id="9889835at2"/>
<dbReference type="EMBL" id="FQVI01000004">
    <property type="protein sequence ID" value="SHE71102.1"/>
    <property type="molecule type" value="Genomic_DNA"/>
</dbReference>
<organism evidence="2 3">
    <name type="scientific">Lactonifactor longoviformis DSM 17459</name>
    <dbReference type="NCBI Taxonomy" id="1122155"/>
    <lineage>
        <taxon>Bacteria</taxon>
        <taxon>Bacillati</taxon>
        <taxon>Bacillota</taxon>
        <taxon>Clostridia</taxon>
        <taxon>Eubacteriales</taxon>
        <taxon>Clostridiaceae</taxon>
        <taxon>Lactonifactor</taxon>
    </lineage>
</organism>
<sequence length="104" mass="11574">MGHVQSFDYFILAILVILTLIMLAGKGSWLLSMGKSGKEAMKIYDEKKATRLMTVMVVLITIVQAAFVFLSDKFTVIRMIYGPAIIIVAIVCLVVMTTKCKIKK</sequence>
<keyword evidence="3" id="KW-1185">Reference proteome</keyword>
<protein>
    <recommendedName>
        <fullName evidence="4">DUF3784 domain-containing protein</fullName>
    </recommendedName>
</protein>
<dbReference type="AlphaFoldDB" id="A0A1M4VQL8"/>